<dbReference type="SUPFAM" id="SSF51197">
    <property type="entry name" value="Clavaminate synthase-like"/>
    <property type="match status" value="1"/>
</dbReference>
<dbReference type="OrthoDB" id="47172at2759"/>
<proteinExistence type="predicted"/>
<dbReference type="eggNOG" id="KOG2132">
    <property type="taxonomic scope" value="Eukaryota"/>
</dbReference>
<dbReference type="EMBL" id="DS995701">
    <property type="protein sequence ID" value="EEQ27512.1"/>
    <property type="molecule type" value="Genomic_DNA"/>
</dbReference>
<accession>C5FC89</accession>
<feature type="domain" description="JmjC" evidence="2">
    <location>
        <begin position="387"/>
        <end position="560"/>
    </location>
</feature>
<evidence type="ECO:0000313" key="3">
    <source>
        <dbReference type="EMBL" id="EEQ27512.1"/>
    </source>
</evidence>
<evidence type="ECO:0000313" key="4">
    <source>
        <dbReference type="Proteomes" id="UP000002035"/>
    </source>
</evidence>
<protein>
    <submittedName>
        <fullName evidence="3">Jumonji domain containing 5</fullName>
    </submittedName>
</protein>
<dbReference type="PROSITE" id="PS51184">
    <property type="entry name" value="JMJC"/>
    <property type="match status" value="1"/>
</dbReference>
<dbReference type="RefSeq" id="XP_002850296.1">
    <property type="nucleotide sequence ID" value="XM_002850250.1"/>
</dbReference>
<dbReference type="PANTHER" id="PTHR12461">
    <property type="entry name" value="HYPOXIA-INDUCIBLE FACTOR 1 ALPHA INHIBITOR-RELATED"/>
    <property type="match status" value="1"/>
</dbReference>
<dbReference type="AlphaFoldDB" id="C5FC89"/>
<dbReference type="InterPro" id="IPR041667">
    <property type="entry name" value="Cupin_8"/>
</dbReference>
<dbReference type="PANTHER" id="PTHR12461:SF101">
    <property type="entry name" value="TRNA WYBUTOSINE-SYNTHESIZING PROTEIN 4"/>
    <property type="match status" value="1"/>
</dbReference>
<dbReference type="OMA" id="VPDYCYI"/>
<organism evidence="3 4">
    <name type="scientific">Arthroderma otae (strain ATCC MYA-4605 / CBS 113480)</name>
    <name type="common">Microsporum canis</name>
    <dbReference type="NCBI Taxonomy" id="554155"/>
    <lineage>
        <taxon>Eukaryota</taxon>
        <taxon>Fungi</taxon>
        <taxon>Dikarya</taxon>
        <taxon>Ascomycota</taxon>
        <taxon>Pezizomycotina</taxon>
        <taxon>Eurotiomycetes</taxon>
        <taxon>Eurotiomycetidae</taxon>
        <taxon>Onygenales</taxon>
        <taxon>Arthrodermataceae</taxon>
        <taxon>Microsporum</taxon>
    </lineage>
</organism>
<dbReference type="InterPro" id="IPR003347">
    <property type="entry name" value="JmjC_dom"/>
</dbReference>
<gene>
    <name evidence="3" type="ORF">MCYG_00400</name>
</gene>
<name>C5FC89_ARTOC</name>
<dbReference type="SMART" id="SM00558">
    <property type="entry name" value="JmjC"/>
    <property type="match status" value="1"/>
</dbReference>
<dbReference type="GeneID" id="9225437"/>
<dbReference type="HOGENOM" id="CLU_016785_0_0_1"/>
<evidence type="ECO:0000256" key="1">
    <source>
        <dbReference type="SAM" id="MobiDB-lite"/>
    </source>
</evidence>
<dbReference type="Pfam" id="PF13621">
    <property type="entry name" value="Cupin_8"/>
    <property type="match status" value="1"/>
</dbReference>
<feature type="region of interest" description="Disordered" evidence="1">
    <location>
        <begin position="376"/>
        <end position="411"/>
    </location>
</feature>
<dbReference type="VEuPathDB" id="FungiDB:MCYG_00400"/>
<dbReference type="Proteomes" id="UP000002035">
    <property type="component" value="Unassembled WGS sequence"/>
</dbReference>
<keyword evidence="4" id="KW-1185">Reference proteome</keyword>
<dbReference type="Gene3D" id="2.60.120.650">
    <property type="entry name" value="Cupin"/>
    <property type="match status" value="1"/>
</dbReference>
<evidence type="ECO:0000259" key="2">
    <source>
        <dbReference type="PROSITE" id="PS51184"/>
    </source>
</evidence>
<dbReference type="STRING" id="554155.C5FC89"/>
<sequence length="560" mass="62589">MTALSELVSTAISCISAPDPNDPILECYDHDIEQLKSALLDTPDSSLQLADARLRVFPFKDVKDCWRRLYTDASLVKACKLLQKHIPYNDKGTSVSGGLISTTLKEPLDREFGNRDGESTSIDYSTDPSWVSKVIHILDKALIMSGAPRRTRQIEDILSTLQNSLDLDYDTSFASFISHGQTDITHKLSSPPTKRQKVDKNYSLFPLDSVPEPVIEHPVPRTAALTFEEFTEHIWSIRTPVVITNAIDHWPALSSRPWSASNYWAKRTFGGKRLVPVEVGRSYTDEGWGQRIIPFVEFARDYIWRASGQSDTCAATGQQTQTGYMAQHDLLTQIPALREDICIPDYCYAEPPGPEPGTPLYKKVQQANKKEGQLLGGIEPGVKSEGAAKEVTNNESAVKTHGSENDEDGLSDNFAPAAPIMNMWIGPSWTISPLHHDPYHNILAQVVGAKYIRLYSPHTPASQIYPRGKEVVNHKSLAADMKGESGQEQIDMSNTSQVDISAIELSPAEFETWDSLWPGFFEAEYMETVLREGECLYIPVGWWHYVRGLQAGISVSFWWN</sequence>
<reference evidence="4" key="1">
    <citation type="journal article" date="2012" name="MBio">
        <title>Comparative genome analysis of Trichophyton rubrum and related dermatophytes reveals candidate genes involved in infection.</title>
        <authorList>
            <person name="Martinez D.A."/>
            <person name="Oliver B.G."/>
            <person name="Graeser Y."/>
            <person name="Goldberg J.M."/>
            <person name="Li W."/>
            <person name="Martinez-Rossi N.M."/>
            <person name="Monod M."/>
            <person name="Shelest E."/>
            <person name="Barton R.C."/>
            <person name="Birch E."/>
            <person name="Brakhage A.A."/>
            <person name="Chen Z."/>
            <person name="Gurr S.J."/>
            <person name="Heiman D."/>
            <person name="Heitman J."/>
            <person name="Kosti I."/>
            <person name="Rossi A."/>
            <person name="Saif S."/>
            <person name="Samalova M."/>
            <person name="Saunders C.W."/>
            <person name="Shea T."/>
            <person name="Summerbell R.C."/>
            <person name="Xu J."/>
            <person name="Young S."/>
            <person name="Zeng Q."/>
            <person name="Birren B.W."/>
            <person name="Cuomo C.A."/>
            <person name="White T.C."/>
        </authorList>
    </citation>
    <scope>NUCLEOTIDE SEQUENCE [LARGE SCALE GENOMIC DNA]</scope>
    <source>
        <strain evidence="4">ATCC MYA-4605 / CBS 113480</strain>
    </source>
</reference>